<dbReference type="GO" id="GO:0003871">
    <property type="term" value="F:5-methyltetrahydropteroyltriglutamate-homocysteine S-methyltransferase activity"/>
    <property type="evidence" value="ECO:0007669"/>
    <property type="project" value="InterPro"/>
</dbReference>
<dbReference type="AlphaFoldDB" id="A0A1M7KEI8"/>
<evidence type="ECO:0000313" key="3">
    <source>
        <dbReference type="Proteomes" id="UP000184513"/>
    </source>
</evidence>
<sequence length="251" mass="28716">MLGKEKEPGFDRLDLIDQLLPVYLEILAGLDAAGAEWIQFDEPFLSMDLSPKAREVYSWVYAKIRKEFPLLKILIATYFGGLRENLPLALSLPVCALHLDLIRCPEQLEEALDQLPEDMTLSLGLVDGRNIWKNDLQHSLNIIHQANQKIGDDRIMISPSCSLLHVPHDLEAENNEQQFLSEIKAWMAFARQKIGEVSLLKQLFSHPENHRTCKFSVKNKILSAADRHPNWSKIRKLSKRPMPFGMRMPIG</sequence>
<dbReference type="GO" id="GO:0008270">
    <property type="term" value="F:zinc ion binding"/>
    <property type="evidence" value="ECO:0007669"/>
    <property type="project" value="InterPro"/>
</dbReference>
<accession>A0A1M7KEI8</accession>
<feature type="domain" description="Cobalamin-independent methionine synthase MetE N-terminal" evidence="1">
    <location>
        <begin position="1"/>
        <end position="149"/>
    </location>
</feature>
<proteinExistence type="predicted"/>
<evidence type="ECO:0000313" key="2">
    <source>
        <dbReference type="EMBL" id="SHM63702.1"/>
    </source>
</evidence>
<dbReference type="Gene3D" id="3.20.20.210">
    <property type="match status" value="1"/>
</dbReference>
<name>A0A1M7KEI8_9BACT</name>
<dbReference type="InterPro" id="IPR013215">
    <property type="entry name" value="Cbl-indep_Met_Synth_N"/>
</dbReference>
<dbReference type="STRING" id="388280.SAMN04488057_102418"/>
<dbReference type="EMBL" id="FRCY01000002">
    <property type="protein sequence ID" value="SHM63702.1"/>
    <property type="molecule type" value="Genomic_DNA"/>
</dbReference>
<keyword evidence="3" id="KW-1185">Reference proteome</keyword>
<organism evidence="2 3">
    <name type="scientific">Cyclobacterium lianum</name>
    <dbReference type="NCBI Taxonomy" id="388280"/>
    <lineage>
        <taxon>Bacteria</taxon>
        <taxon>Pseudomonadati</taxon>
        <taxon>Bacteroidota</taxon>
        <taxon>Cytophagia</taxon>
        <taxon>Cytophagales</taxon>
        <taxon>Cyclobacteriaceae</taxon>
        <taxon>Cyclobacterium</taxon>
    </lineage>
</organism>
<dbReference type="PANTHER" id="PTHR30519">
    <property type="entry name" value="5-METHYLTETRAHYDROPTEROYLTRIGLUTAMATE--HOMOCYSTEINE METHYLTRANSFERASE"/>
    <property type="match status" value="1"/>
</dbReference>
<protein>
    <submittedName>
        <fullName evidence="2">Cobalamin-independent synthase, N-terminal domain</fullName>
    </submittedName>
</protein>
<dbReference type="Proteomes" id="UP000184513">
    <property type="component" value="Unassembled WGS sequence"/>
</dbReference>
<reference evidence="2 3" key="1">
    <citation type="submission" date="2016-11" db="EMBL/GenBank/DDBJ databases">
        <authorList>
            <person name="Jaros S."/>
            <person name="Januszkiewicz K."/>
            <person name="Wedrychowicz H."/>
        </authorList>
    </citation>
    <scope>NUCLEOTIDE SEQUENCE [LARGE SCALE GENOMIC DNA]</scope>
    <source>
        <strain evidence="2 3">CGMCC 1.6102</strain>
    </source>
</reference>
<dbReference type="SUPFAM" id="SSF51726">
    <property type="entry name" value="UROD/MetE-like"/>
    <property type="match status" value="1"/>
</dbReference>
<dbReference type="GO" id="GO:0008652">
    <property type="term" value="P:amino acid biosynthetic process"/>
    <property type="evidence" value="ECO:0007669"/>
    <property type="project" value="InterPro"/>
</dbReference>
<gene>
    <name evidence="2" type="ORF">SAMN04488057_102418</name>
</gene>
<dbReference type="InterPro" id="IPR038071">
    <property type="entry name" value="UROD/MetE-like_sf"/>
</dbReference>
<dbReference type="Pfam" id="PF08267">
    <property type="entry name" value="Meth_synt_1"/>
    <property type="match status" value="1"/>
</dbReference>
<evidence type="ECO:0000259" key="1">
    <source>
        <dbReference type="Pfam" id="PF08267"/>
    </source>
</evidence>